<feature type="transmembrane region" description="Helical" evidence="6">
    <location>
        <begin position="372"/>
        <end position="394"/>
    </location>
</feature>
<evidence type="ECO:0000256" key="5">
    <source>
        <dbReference type="ARBA" id="ARBA00023136"/>
    </source>
</evidence>
<dbReference type="InterPro" id="IPR047699">
    <property type="entry name" value="Permease_put_prefix"/>
</dbReference>
<feature type="domain" description="MacB-like periplasmic core" evidence="8">
    <location>
        <begin position="109"/>
        <end position="331"/>
    </location>
</feature>
<keyword evidence="3 6" id="KW-0812">Transmembrane</keyword>
<keyword evidence="2" id="KW-1003">Cell membrane</keyword>
<dbReference type="InterPro" id="IPR025857">
    <property type="entry name" value="MacB_PCD"/>
</dbReference>
<feature type="transmembrane region" description="Helical" evidence="6">
    <location>
        <begin position="848"/>
        <end position="867"/>
    </location>
</feature>
<feature type="transmembrane region" description="Helical" evidence="6">
    <location>
        <begin position="465"/>
        <end position="491"/>
    </location>
</feature>
<dbReference type="AlphaFoldDB" id="A0AA49GU10"/>
<evidence type="ECO:0000256" key="1">
    <source>
        <dbReference type="ARBA" id="ARBA00004651"/>
    </source>
</evidence>
<dbReference type="EMBL" id="CP120682">
    <property type="protein sequence ID" value="WKN37919.1"/>
    <property type="molecule type" value="Genomic_DNA"/>
</dbReference>
<feature type="domain" description="MacB-like periplasmic core" evidence="8">
    <location>
        <begin position="542"/>
        <end position="689"/>
    </location>
</feature>
<feature type="transmembrane region" description="Helical" evidence="6">
    <location>
        <begin position="419"/>
        <end position="445"/>
    </location>
</feature>
<evidence type="ECO:0000256" key="4">
    <source>
        <dbReference type="ARBA" id="ARBA00022989"/>
    </source>
</evidence>
<evidence type="ECO:0000313" key="9">
    <source>
        <dbReference type="EMBL" id="WKN37919.1"/>
    </source>
</evidence>
<evidence type="ECO:0000256" key="3">
    <source>
        <dbReference type="ARBA" id="ARBA00022692"/>
    </source>
</evidence>
<evidence type="ECO:0000259" key="7">
    <source>
        <dbReference type="Pfam" id="PF02687"/>
    </source>
</evidence>
<organism evidence="9">
    <name type="scientific">Roseihalotalea indica</name>
    <dbReference type="NCBI Taxonomy" id="2867963"/>
    <lineage>
        <taxon>Bacteria</taxon>
        <taxon>Pseudomonadati</taxon>
        <taxon>Bacteroidota</taxon>
        <taxon>Cytophagia</taxon>
        <taxon>Cytophagales</taxon>
        <taxon>Catalimonadaceae</taxon>
        <taxon>Roseihalotalea</taxon>
    </lineage>
</organism>
<feature type="domain" description="ABC3 transporter permease C-terminal" evidence="7">
    <location>
        <begin position="765"/>
        <end position="879"/>
    </location>
</feature>
<feature type="transmembrane region" description="Helical" evidence="6">
    <location>
        <begin position="806"/>
        <end position="828"/>
    </location>
</feature>
<keyword evidence="5 6" id="KW-0472">Membrane</keyword>
<dbReference type="Pfam" id="PF02687">
    <property type="entry name" value="FtsX"/>
    <property type="match status" value="2"/>
</dbReference>
<protein>
    <submittedName>
        <fullName evidence="9">ABC transporter permease</fullName>
    </submittedName>
</protein>
<comment type="subcellular location">
    <subcellularLocation>
        <location evidence="1">Cell membrane</location>
        <topology evidence="1">Multi-pass membrane protein</topology>
    </subcellularLocation>
</comment>
<feature type="transmembrane region" description="Helical" evidence="6">
    <location>
        <begin position="107"/>
        <end position="130"/>
    </location>
</feature>
<evidence type="ECO:0000256" key="6">
    <source>
        <dbReference type="SAM" id="Phobius"/>
    </source>
</evidence>
<dbReference type="PANTHER" id="PTHR30572">
    <property type="entry name" value="MEMBRANE COMPONENT OF TRANSPORTER-RELATED"/>
    <property type="match status" value="1"/>
</dbReference>
<sequence>MSRGSNKQQASESQAPVHPPRWAERLLEWYCKPALLEDLQGDLNEYFDRNLKAKGARRARLIYIIDVLKFFRLYTVRTPRFSHPFIHWLMLGNYLKTTRRSLLRNPLFSAINVVGLAVSMSVGLLILGMITDIQSYDQFHEKKDRIYRVYSQSQFQGQPSMSLATTSVRAGEIIRESVPGIEDLTLLRRGFGGDARIGEAVVPLGGLWADASFFDVFTFPLRQGNPATALKEPYSLVLTEKSAEKLFGNADALGQTVQLDSTDYTVTGVMEDIPRNSHMRFEVLVSFSTVALQQPDTDGGFLSWESVTMNYVYLLLAKNSVPKSIQANLDQISAEENALLPTHTIALHLQPLRGIVLDSLENPIGPNLSKSIIWVLGGLALIVILSACFNYTNLSIARSLRRSREVGIRKVIGALKRQVLGQFIIESVGISLLALLFAFSLFLFLRQQFLGLSPFLLDIFSLELSLRLVGYFIALAVGVGIAAGFVPALFFSRIRVMQVLKDASGMQLFRHINLRKALIVLQYTFSLMFITATLIGYKQYQGFLSFDLGFQTENVLNIRMQGNASDRMATELSELPAVTEISRSRMVSSLGSIYGTQVKYGTPQDSSLVWLNYIDEHYLPLHEYSIIAGKNLNPKSEQAEETEVIVNQQLLKRFNIGQADPAEALGEQLVVDGDKKLTIVGVVRDFHYGTVVRAIEPLIFRYSSNEPSGYLNVKIASQDISVSMAAIEAAWKKIDPVHPLDAAFYDDQIEQAYSQFIVMVKVIGFLAFLAICIASMGLFGMVVFTTETRLKEVSIRKVLGAGEGNLVYLLGKGFLTLLLVAALIALPLTYLFFDRIVLAKIAYHQPMGWVELLAGTLAVMLIAGLMIGSQTLKVAHTNPAEVLKSE</sequence>
<dbReference type="Pfam" id="PF12704">
    <property type="entry name" value="MacB_PCD"/>
    <property type="match status" value="2"/>
</dbReference>
<evidence type="ECO:0000259" key="8">
    <source>
        <dbReference type="Pfam" id="PF12704"/>
    </source>
</evidence>
<name>A0AA49GU10_9BACT</name>
<dbReference type="GO" id="GO:0022857">
    <property type="term" value="F:transmembrane transporter activity"/>
    <property type="evidence" value="ECO:0007669"/>
    <property type="project" value="TreeGrafter"/>
</dbReference>
<dbReference type="InterPro" id="IPR050250">
    <property type="entry name" value="Macrolide_Exporter_MacB"/>
</dbReference>
<reference evidence="9" key="1">
    <citation type="journal article" date="2023" name="Comput. Struct. Biotechnol. J.">
        <title>Discovery of a novel marine Bacteroidetes with a rich repertoire of carbohydrate-active enzymes.</title>
        <authorList>
            <person name="Chen B."/>
            <person name="Liu G."/>
            <person name="Chen Q."/>
            <person name="Wang H."/>
            <person name="Liu L."/>
            <person name="Tang K."/>
        </authorList>
    </citation>
    <scope>NUCLEOTIDE SEQUENCE</scope>
    <source>
        <strain evidence="9">TK19036</strain>
    </source>
</reference>
<feature type="transmembrane region" description="Helical" evidence="6">
    <location>
        <begin position="762"/>
        <end position="785"/>
    </location>
</feature>
<evidence type="ECO:0000256" key="2">
    <source>
        <dbReference type="ARBA" id="ARBA00022475"/>
    </source>
</evidence>
<keyword evidence="4 6" id="KW-1133">Transmembrane helix</keyword>
<dbReference type="NCBIfam" id="NF038404">
    <property type="entry name" value="perm_prefix_2"/>
    <property type="match status" value="1"/>
</dbReference>
<reference evidence="9" key="2">
    <citation type="journal article" date="2024" name="Antonie Van Leeuwenhoek">
        <title>Roseihalotalea indica gen. nov., sp. nov., a halophilic Bacteroidetes from mesopelagic Southwest Indian Ocean with higher carbohydrate metabolic potential.</title>
        <authorList>
            <person name="Chen B."/>
            <person name="Zhang M."/>
            <person name="Lin D."/>
            <person name="Ye J."/>
            <person name="Tang K."/>
        </authorList>
    </citation>
    <scope>NUCLEOTIDE SEQUENCE</scope>
    <source>
        <strain evidence="9">TK19036</strain>
    </source>
</reference>
<feature type="domain" description="ABC3 transporter permease C-terminal" evidence="7">
    <location>
        <begin position="379"/>
        <end position="493"/>
    </location>
</feature>
<proteinExistence type="predicted"/>
<accession>A0AA49GU10</accession>
<feature type="transmembrane region" description="Helical" evidence="6">
    <location>
        <begin position="517"/>
        <end position="537"/>
    </location>
</feature>
<dbReference type="InterPro" id="IPR003838">
    <property type="entry name" value="ABC3_permease_C"/>
</dbReference>
<dbReference type="GO" id="GO:0005886">
    <property type="term" value="C:plasma membrane"/>
    <property type="evidence" value="ECO:0007669"/>
    <property type="project" value="UniProtKB-SubCell"/>
</dbReference>
<gene>
    <name evidence="9" type="ORF">K4G66_04255</name>
</gene>
<dbReference type="PANTHER" id="PTHR30572:SF18">
    <property type="entry name" value="ABC-TYPE MACROLIDE FAMILY EXPORT SYSTEM PERMEASE COMPONENT 2"/>
    <property type="match status" value="1"/>
</dbReference>